<keyword evidence="2" id="KW-1185">Reference proteome</keyword>
<reference evidence="1" key="1">
    <citation type="submission" date="2019-11" db="EMBL/GenBank/DDBJ databases">
        <title>Nori genome reveals adaptations in red seaweeds to the harsh intertidal environment.</title>
        <authorList>
            <person name="Wang D."/>
            <person name="Mao Y."/>
        </authorList>
    </citation>
    <scope>NUCLEOTIDE SEQUENCE</scope>
    <source>
        <tissue evidence="1">Gametophyte</tissue>
    </source>
</reference>
<proteinExistence type="predicted"/>
<accession>A0ACC3BTA9</accession>
<evidence type="ECO:0000313" key="2">
    <source>
        <dbReference type="Proteomes" id="UP000798662"/>
    </source>
</evidence>
<name>A0ACC3BTA9_PYRYE</name>
<protein>
    <submittedName>
        <fullName evidence="1">Uncharacterized protein</fullName>
    </submittedName>
</protein>
<organism evidence="1 2">
    <name type="scientific">Pyropia yezoensis</name>
    <name type="common">Susabi-nori</name>
    <name type="synonym">Porphyra yezoensis</name>
    <dbReference type="NCBI Taxonomy" id="2788"/>
    <lineage>
        <taxon>Eukaryota</taxon>
        <taxon>Rhodophyta</taxon>
        <taxon>Bangiophyceae</taxon>
        <taxon>Bangiales</taxon>
        <taxon>Bangiaceae</taxon>
        <taxon>Pyropia</taxon>
    </lineage>
</organism>
<comment type="caution">
    <text evidence="1">The sequence shown here is derived from an EMBL/GenBank/DDBJ whole genome shotgun (WGS) entry which is preliminary data.</text>
</comment>
<dbReference type="EMBL" id="CM020618">
    <property type="protein sequence ID" value="KAK1860691.1"/>
    <property type="molecule type" value="Genomic_DNA"/>
</dbReference>
<dbReference type="Proteomes" id="UP000798662">
    <property type="component" value="Chromosome 1"/>
</dbReference>
<evidence type="ECO:0000313" key="1">
    <source>
        <dbReference type="EMBL" id="KAK1860691.1"/>
    </source>
</evidence>
<sequence>MPCRRPSPPPGGVWLPPLSIVSLGGIVYHSICAHCHATHLPSLERCPRCRRLAPSPSVLPPRSSGFGRVHGGAHPPPPSTLTGAYLLRIEVTDGATVTPLVATAPTATAALMGGPAAALEGVLAAAAGSPAPTGSGGSVPRDAALTALDAATAAALTAAPVLLAVGGRDVTAPGLWGREVGAGKGDGGGAKAGKVPLSRTAAAPPPPPPPPLAAVRPGAAVVAARLMLVGAPTPLGVLRSRLGLPRGGAGGEQGGMASIERRVGEGTPAAAGAAGAPPAADTVAAVTPRRPPPPPGHGAPPSGGGGRLFRVRLGRALRLAVSAPAGSATAAAAAASAAPASPPPRRVAAGVVSTAPRPHSSPPSAAAGTCPAVGGSGGEGGGGGKGSGEGDVRPRRRRSATAGTPGRPHGGRRRRLASPPRSWGSAGTAPSQRVVVGGAPAEASPPRAPYHSGMCDSPAGAVYPLHATPVAAAAAADSPARIAHLLGTDAAAAAAFWSPTWARPSAAAAASEEADAAAPVAAPIPPAAAVPSTREPQGRAEAGAAAAVPQEAGVVATPPGARRGAGAASATPPVSVDAAAVGAPVRQALQFG</sequence>
<gene>
    <name evidence="1" type="ORF">I4F81_003279</name>
</gene>